<feature type="compositionally biased region" description="Basic and acidic residues" evidence="2">
    <location>
        <begin position="140"/>
        <end position="151"/>
    </location>
</feature>
<feature type="compositionally biased region" description="Polar residues" evidence="2">
    <location>
        <begin position="68"/>
        <end position="77"/>
    </location>
</feature>
<feature type="region of interest" description="Disordered" evidence="2">
    <location>
        <begin position="68"/>
        <end position="167"/>
    </location>
</feature>
<gene>
    <name evidence="3" type="ORF">T265_08666</name>
</gene>
<dbReference type="CTD" id="20322845"/>
<dbReference type="PANTHER" id="PTHR12767:SF9">
    <property type="entry name" value="BCL7-LIKE"/>
    <property type="match status" value="1"/>
</dbReference>
<accession>A0A074ZJB0</accession>
<dbReference type="InterPro" id="IPR006804">
    <property type="entry name" value="BCL7"/>
</dbReference>
<reference evidence="3 4" key="1">
    <citation type="submission" date="2013-11" db="EMBL/GenBank/DDBJ databases">
        <title>Opisthorchis viverrini - life in the bile duct.</title>
        <authorList>
            <person name="Young N.D."/>
            <person name="Nagarajan N."/>
            <person name="Lin S.J."/>
            <person name="Korhonen P.K."/>
            <person name="Jex A.R."/>
            <person name="Hall R.S."/>
            <person name="Safavi-Hemami H."/>
            <person name="Kaewkong W."/>
            <person name="Bertrand D."/>
            <person name="Gao S."/>
            <person name="Seet Q."/>
            <person name="Wongkham S."/>
            <person name="Teh B.T."/>
            <person name="Wongkham C."/>
            <person name="Intapan P.M."/>
            <person name="Maleewong W."/>
            <person name="Yang X."/>
            <person name="Hu M."/>
            <person name="Wang Z."/>
            <person name="Hofmann A."/>
            <person name="Sternberg P.W."/>
            <person name="Tan P."/>
            <person name="Wang J."/>
            <person name="Gasser R.B."/>
        </authorList>
    </citation>
    <scope>NUCLEOTIDE SEQUENCE [LARGE SCALE GENOMIC DNA]</scope>
</reference>
<evidence type="ECO:0000313" key="3">
    <source>
        <dbReference type="EMBL" id="KER23445.1"/>
    </source>
</evidence>
<proteinExistence type="inferred from homology"/>
<comment type="similarity">
    <text evidence="1">Belongs to the BCL7 family.</text>
</comment>
<evidence type="ECO:0008006" key="5">
    <source>
        <dbReference type="Google" id="ProtNLM"/>
    </source>
</evidence>
<keyword evidence="4" id="KW-1185">Reference proteome</keyword>
<dbReference type="Pfam" id="PF04714">
    <property type="entry name" value="BCL_N"/>
    <property type="match status" value="1"/>
</dbReference>
<dbReference type="PANTHER" id="PTHR12767">
    <property type="entry name" value="BCL7 RELATED"/>
    <property type="match status" value="1"/>
</dbReference>
<sequence>MFSRGLRAETRSKTKEDLKRVNKSNGHVRNWEKKWVAVKDTSMLVYKWIPSLAVDAAHLKRTSFNRQASATHNTHNTGGLLASFGRSKPVSETTVCNDTRNGTDTTDEQAPQTTVQTSKSTEPPAEDDKSGNTESVSLDEPPHDEVSHLEPPEATGDSSEVPPILTLSGEMVAEVATEQ</sequence>
<dbReference type="RefSeq" id="XP_009172801.1">
    <property type="nucleotide sequence ID" value="XM_009174537.1"/>
</dbReference>
<dbReference type="Proteomes" id="UP000054324">
    <property type="component" value="Unassembled WGS sequence"/>
</dbReference>
<evidence type="ECO:0000256" key="1">
    <source>
        <dbReference type="ARBA" id="ARBA00010326"/>
    </source>
</evidence>
<dbReference type="OrthoDB" id="5989898at2759"/>
<dbReference type="EMBL" id="KL596849">
    <property type="protein sequence ID" value="KER23445.1"/>
    <property type="molecule type" value="Genomic_DNA"/>
</dbReference>
<organism evidence="3 4">
    <name type="scientific">Opisthorchis viverrini</name>
    <name type="common">Southeast Asian liver fluke</name>
    <dbReference type="NCBI Taxonomy" id="6198"/>
    <lineage>
        <taxon>Eukaryota</taxon>
        <taxon>Metazoa</taxon>
        <taxon>Spiralia</taxon>
        <taxon>Lophotrochozoa</taxon>
        <taxon>Platyhelminthes</taxon>
        <taxon>Trematoda</taxon>
        <taxon>Digenea</taxon>
        <taxon>Opisthorchiida</taxon>
        <taxon>Opisthorchiata</taxon>
        <taxon>Opisthorchiidae</taxon>
        <taxon>Opisthorchis</taxon>
    </lineage>
</organism>
<evidence type="ECO:0000313" key="4">
    <source>
        <dbReference type="Proteomes" id="UP000054324"/>
    </source>
</evidence>
<evidence type="ECO:0000256" key="2">
    <source>
        <dbReference type="SAM" id="MobiDB-lite"/>
    </source>
</evidence>
<dbReference type="GeneID" id="20322845"/>
<feature type="compositionally biased region" description="Polar residues" evidence="2">
    <location>
        <begin position="90"/>
        <end position="121"/>
    </location>
</feature>
<protein>
    <recommendedName>
        <fullName evidence="5">BCL7, conserver region</fullName>
    </recommendedName>
</protein>
<dbReference type="AlphaFoldDB" id="A0A074ZJB0"/>
<dbReference type="KEGG" id="ovi:T265_08666"/>
<dbReference type="STRING" id="6198.A0A074ZJB0"/>
<name>A0A074ZJB0_OPIVI</name>